<dbReference type="Gene3D" id="1.10.472.20">
    <property type="entry name" value="Nitrile hydratase, beta subunit"/>
    <property type="match status" value="1"/>
</dbReference>
<dbReference type="SUPFAM" id="SSF50090">
    <property type="entry name" value="Electron transport accessory proteins"/>
    <property type="match status" value="1"/>
</dbReference>
<dbReference type="InterPro" id="IPR024690">
    <property type="entry name" value="CN_hydtase_beta_dom_C"/>
</dbReference>
<dbReference type="GO" id="GO:0018822">
    <property type="term" value="F:nitrile hydratase activity"/>
    <property type="evidence" value="ECO:0007669"/>
    <property type="project" value="UniProtKB-EC"/>
</dbReference>
<dbReference type="AlphaFoldDB" id="A0A2T1HZQ6"/>
<dbReference type="EC" id="4.2.1.84" evidence="5"/>
<accession>A0A2T1HZQ6</accession>
<evidence type="ECO:0000313" key="9">
    <source>
        <dbReference type="EMBL" id="PSC07078.1"/>
    </source>
</evidence>
<comment type="similarity">
    <text evidence="2 5">Belongs to the nitrile hydratase subunit beta family.</text>
</comment>
<dbReference type="NCBIfam" id="TIGR03888">
    <property type="entry name" value="nitrile_beta"/>
    <property type="match status" value="1"/>
</dbReference>
<dbReference type="InterPro" id="IPR008990">
    <property type="entry name" value="Elect_transpt_acc-like_dom_sf"/>
</dbReference>
<evidence type="ECO:0000256" key="5">
    <source>
        <dbReference type="PIRNR" id="PIRNR001427"/>
    </source>
</evidence>
<evidence type="ECO:0000256" key="6">
    <source>
        <dbReference type="SAM" id="MobiDB-lite"/>
    </source>
</evidence>
<gene>
    <name evidence="9" type="primary">nthB</name>
    <name evidence="9" type="ORF">SLNSH_01515</name>
</gene>
<dbReference type="RefSeq" id="WP_106334863.1">
    <property type="nucleotide sequence ID" value="NZ_PVZS01000001.1"/>
</dbReference>
<feature type="domain" description="Nitrile hydratase beta subunit-like N-terminal" evidence="8">
    <location>
        <begin position="1"/>
        <end position="104"/>
    </location>
</feature>
<comment type="caution">
    <text evidence="9">The sequence shown here is derived from an EMBL/GenBank/DDBJ whole genome shotgun (WGS) entry which is preliminary data.</text>
</comment>
<comment type="function">
    <text evidence="1 5">NHase catalyzes the hydration of various nitrile compounds to the corresponding amides.</text>
</comment>
<dbReference type="Proteomes" id="UP000239772">
    <property type="component" value="Unassembled WGS sequence"/>
</dbReference>
<dbReference type="PIRSF" id="PIRSF001427">
    <property type="entry name" value="NHase_beta"/>
    <property type="match status" value="1"/>
</dbReference>
<proteinExistence type="inferred from homology"/>
<dbReference type="InterPro" id="IPR049054">
    <property type="entry name" value="CN_hydtase_beta-like_N"/>
</dbReference>
<protein>
    <recommendedName>
        <fullName evidence="5">Nitrile hydratase subunit beta</fullName>
        <shortName evidence="5">NHase</shortName>
        <ecNumber evidence="5">4.2.1.84</ecNumber>
    </recommendedName>
</protein>
<dbReference type="GO" id="GO:0046914">
    <property type="term" value="F:transition metal ion binding"/>
    <property type="evidence" value="ECO:0007669"/>
    <property type="project" value="InterPro"/>
</dbReference>
<evidence type="ECO:0000256" key="2">
    <source>
        <dbReference type="ARBA" id="ARBA00009098"/>
    </source>
</evidence>
<dbReference type="EMBL" id="PVZS01000001">
    <property type="protein sequence ID" value="PSC07078.1"/>
    <property type="molecule type" value="Genomic_DNA"/>
</dbReference>
<keyword evidence="3 5" id="KW-0456">Lyase</keyword>
<evidence type="ECO:0000259" key="8">
    <source>
        <dbReference type="Pfam" id="PF21006"/>
    </source>
</evidence>
<dbReference type="Pfam" id="PF02211">
    <property type="entry name" value="NHase_beta_C"/>
    <property type="match status" value="1"/>
</dbReference>
<evidence type="ECO:0000256" key="3">
    <source>
        <dbReference type="ARBA" id="ARBA00023239"/>
    </source>
</evidence>
<evidence type="ECO:0000313" key="10">
    <source>
        <dbReference type="Proteomes" id="UP000239772"/>
    </source>
</evidence>
<dbReference type="InterPro" id="IPR003168">
    <property type="entry name" value="Nitrile_hydratase_bsu"/>
</dbReference>
<dbReference type="Gene3D" id="2.30.30.50">
    <property type="match status" value="1"/>
</dbReference>
<reference evidence="10" key="1">
    <citation type="submission" date="2018-03" db="EMBL/GenBank/DDBJ databases">
        <authorList>
            <person name="Sun L."/>
            <person name="Liu H."/>
            <person name="Chen W."/>
            <person name="Huang K."/>
            <person name="Liu W."/>
            <person name="Gao X."/>
        </authorList>
    </citation>
    <scope>NUCLEOTIDE SEQUENCE [LARGE SCALE GENOMIC DNA]</scope>
    <source>
        <strain evidence="10">SH9</strain>
    </source>
</reference>
<evidence type="ECO:0000256" key="1">
    <source>
        <dbReference type="ARBA" id="ARBA00004042"/>
    </source>
</evidence>
<dbReference type="InterPro" id="IPR042262">
    <property type="entry name" value="CN_hydtase_beta_C"/>
</dbReference>
<comment type="catalytic activity">
    <reaction evidence="4 5">
        <text>an aliphatic primary amide = an aliphatic nitrile + H2O</text>
        <dbReference type="Rhea" id="RHEA:12673"/>
        <dbReference type="ChEBI" id="CHEBI:15377"/>
        <dbReference type="ChEBI" id="CHEBI:65285"/>
        <dbReference type="ChEBI" id="CHEBI:80291"/>
        <dbReference type="EC" id="4.2.1.84"/>
    </reaction>
</comment>
<organism evidence="9 10">
    <name type="scientific">Alsobacter soli</name>
    <dbReference type="NCBI Taxonomy" id="2109933"/>
    <lineage>
        <taxon>Bacteria</taxon>
        <taxon>Pseudomonadati</taxon>
        <taxon>Pseudomonadota</taxon>
        <taxon>Alphaproteobacteria</taxon>
        <taxon>Hyphomicrobiales</taxon>
        <taxon>Alsobacteraceae</taxon>
        <taxon>Alsobacter</taxon>
    </lineage>
</organism>
<name>A0A2T1HZQ6_9HYPH</name>
<feature type="domain" description="Nitrile hydratase beta subunit" evidence="7">
    <location>
        <begin position="123"/>
        <end position="219"/>
    </location>
</feature>
<sequence length="221" mass="23838">MNGAQDLGGMMGFGPVNPEPNEPPFHGDWEKRALAVTLACGALGEWNLDASRHARETLPPPEYLTSSYYEIWTKGLVKLLAARGLVTPGELEAGRSLAPPRSTAKPPVTADRVAPMLARGGPCDREPAGPARFAVGDRVRTKVMNPTGHTRLPRYARGKAGVVESVHGAFVFPDKNAHGFGENPQWLYGVRFEGAELWGEGADPTVLVSVDCWEPYLEPVA</sequence>
<dbReference type="OrthoDB" id="3478924at2"/>
<keyword evidence="10" id="KW-1185">Reference proteome</keyword>
<dbReference type="Pfam" id="PF21006">
    <property type="entry name" value="NHase_beta_N"/>
    <property type="match status" value="1"/>
</dbReference>
<evidence type="ECO:0000256" key="4">
    <source>
        <dbReference type="ARBA" id="ARBA00044877"/>
    </source>
</evidence>
<feature type="region of interest" description="Disordered" evidence="6">
    <location>
        <begin position="1"/>
        <end position="27"/>
    </location>
</feature>
<evidence type="ECO:0000259" key="7">
    <source>
        <dbReference type="Pfam" id="PF02211"/>
    </source>
</evidence>